<dbReference type="Gene3D" id="3.40.630.30">
    <property type="match status" value="1"/>
</dbReference>
<dbReference type="InterPro" id="IPR016181">
    <property type="entry name" value="Acyl_CoA_acyltransferase"/>
</dbReference>
<name>A0ABR9ZN11_9FIRM</name>
<keyword evidence="3" id="KW-1185">Reference proteome</keyword>
<feature type="domain" description="N-acetyltransferase" evidence="1">
    <location>
        <begin position="27"/>
        <end position="136"/>
    </location>
</feature>
<evidence type="ECO:0000259" key="1">
    <source>
        <dbReference type="Pfam" id="PF13302"/>
    </source>
</evidence>
<dbReference type="InterPro" id="IPR000182">
    <property type="entry name" value="GNAT_dom"/>
</dbReference>
<dbReference type="Proteomes" id="UP000614200">
    <property type="component" value="Unassembled WGS sequence"/>
</dbReference>
<accession>A0ABR9ZN11</accession>
<organism evidence="2 3">
    <name type="scientific">Fusibacter ferrireducens</name>
    <dbReference type="NCBI Taxonomy" id="2785058"/>
    <lineage>
        <taxon>Bacteria</taxon>
        <taxon>Bacillati</taxon>
        <taxon>Bacillota</taxon>
        <taxon>Clostridia</taxon>
        <taxon>Eubacteriales</taxon>
        <taxon>Eubacteriales Family XII. Incertae Sedis</taxon>
        <taxon>Fusibacter</taxon>
    </lineage>
</organism>
<evidence type="ECO:0000313" key="3">
    <source>
        <dbReference type="Proteomes" id="UP000614200"/>
    </source>
</evidence>
<sequence>MIFIENEHIKCRATLSADLEFVKTAESDAENSRFVSQWTIEQHLSAIGDENQMHIIIEDVKTGKKVGYMLVAGLKNNNNNIELRRIVITDKGHGYGRQSFILMKQYIFDELKAHRLWLDVKTYNERGRHLYKSEGFVEEGIMRESVLYNGQYDSMMIMSILEHEYRAFVHML</sequence>
<dbReference type="EMBL" id="JADKNH010000001">
    <property type="protein sequence ID" value="MBF4691826.1"/>
    <property type="molecule type" value="Genomic_DNA"/>
</dbReference>
<dbReference type="RefSeq" id="WP_194700057.1">
    <property type="nucleotide sequence ID" value="NZ_JADKNH010000001.1"/>
</dbReference>
<dbReference type="PANTHER" id="PTHR43415:SF3">
    <property type="entry name" value="GNAT-FAMILY ACETYLTRANSFERASE"/>
    <property type="match status" value="1"/>
</dbReference>
<dbReference type="PANTHER" id="PTHR43415">
    <property type="entry name" value="SPERMIDINE N(1)-ACETYLTRANSFERASE"/>
    <property type="match status" value="1"/>
</dbReference>
<proteinExistence type="predicted"/>
<dbReference type="Pfam" id="PF13302">
    <property type="entry name" value="Acetyltransf_3"/>
    <property type="match status" value="1"/>
</dbReference>
<protein>
    <submittedName>
        <fullName evidence="2">GNAT family N-acetyltransferase</fullName>
    </submittedName>
</protein>
<gene>
    <name evidence="2" type="ORF">ISU02_01785</name>
</gene>
<dbReference type="SUPFAM" id="SSF55729">
    <property type="entry name" value="Acyl-CoA N-acyltransferases (Nat)"/>
    <property type="match status" value="1"/>
</dbReference>
<comment type="caution">
    <text evidence="2">The sequence shown here is derived from an EMBL/GenBank/DDBJ whole genome shotgun (WGS) entry which is preliminary data.</text>
</comment>
<reference evidence="2 3" key="1">
    <citation type="submission" date="2020-11" db="EMBL/GenBank/DDBJ databases">
        <title>Fusibacter basophilias sp. nov.</title>
        <authorList>
            <person name="Qiu D."/>
        </authorList>
    </citation>
    <scope>NUCLEOTIDE SEQUENCE [LARGE SCALE GENOMIC DNA]</scope>
    <source>
        <strain evidence="2 3">Q10-2</strain>
    </source>
</reference>
<evidence type="ECO:0000313" key="2">
    <source>
        <dbReference type="EMBL" id="MBF4691826.1"/>
    </source>
</evidence>